<dbReference type="EMBL" id="GL452660">
    <property type="protein sequence ID" value="EFN77019.1"/>
    <property type="molecule type" value="Genomic_DNA"/>
</dbReference>
<gene>
    <name evidence="1" type="ORF">EAI_13269</name>
</gene>
<name>E2C4W1_HARSA</name>
<dbReference type="InParanoid" id="E2C4W1"/>
<evidence type="ECO:0000313" key="1">
    <source>
        <dbReference type="EMBL" id="EFN77019.1"/>
    </source>
</evidence>
<sequence>MTLRCQLKNNKAILEDLVKDQSAFALTIVRQEQGAIVEQRIPIKLSAAIPGSSPPPPPPPLPVLHCAPAEAEEALEPGVRRLRAIV</sequence>
<dbReference type="AlphaFoldDB" id="E2C4W1"/>
<reference evidence="1 2" key="1">
    <citation type="journal article" date="2010" name="Science">
        <title>Genomic comparison of the ants Camponotus floridanus and Harpegnathos saltator.</title>
        <authorList>
            <person name="Bonasio R."/>
            <person name="Zhang G."/>
            <person name="Ye C."/>
            <person name="Mutti N.S."/>
            <person name="Fang X."/>
            <person name="Qin N."/>
            <person name="Donahue G."/>
            <person name="Yang P."/>
            <person name="Li Q."/>
            <person name="Li C."/>
            <person name="Zhang P."/>
            <person name="Huang Z."/>
            <person name="Berger S.L."/>
            <person name="Reinberg D."/>
            <person name="Wang J."/>
            <person name="Liebig J."/>
        </authorList>
    </citation>
    <scope>NUCLEOTIDE SEQUENCE [LARGE SCALE GENOMIC DNA]</scope>
    <source>
        <strain evidence="1 2">R22 G/1</strain>
    </source>
</reference>
<dbReference type="Proteomes" id="UP000008237">
    <property type="component" value="Unassembled WGS sequence"/>
</dbReference>
<protein>
    <submittedName>
        <fullName evidence="1">Uncharacterized protein</fullName>
    </submittedName>
</protein>
<evidence type="ECO:0000313" key="2">
    <source>
        <dbReference type="Proteomes" id="UP000008237"/>
    </source>
</evidence>
<accession>E2C4W1</accession>
<keyword evidence="2" id="KW-1185">Reference proteome</keyword>
<organism evidence="2">
    <name type="scientific">Harpegnathos saltator</name>
    <name type="common">Jerdon's jumping ant</name>
    <dbReference type="NCBI Taxonomy" id="610380"/>
    <lineage>
        <taxon>Eukaryota</taxon>
        <taxon>Metazoa</taxon>
        <taxon>Ecdysozoa</taxon>
        <taxon>Arthropoda</taxon>
        <taxon>Hexapoda</taxon>
        <taxon>Insecta</taxon>
        <taxon>Pterygota</taxon>
        <taxon>Neoptera</taxon>
        <taxon>Endopterygota</taxon>
        <taxon>Hymenoptera</taxon>
        <taxon>Apocrita</taxon>
        <taxon>Aculeata</taxon>
        <taxon>Formicoidea</taxon>
        <taxon>Formicidae</taxon>
        <taxon>Ponerinae</taxon>
        <taxon>Ponerini</taxon>
        <taxon>Harpegnathos</taxon>
    </lineage>
</organism>
<proteinExistence type="predicted"/>